<keyword evidence="3" id="KW-1185">Reference proteome</keyword>
<dbReference type="RefSeq" id="WP_378419676.1">
    <property type="nucleotide sequence ID" value="NZ_JBHSFO010000015.1"/>
</dbReference>
<dbReference type="InterPro" id="IPR000792">
    <property type="entry name" value="Tscrpt_reg_LuxR_C"/>
</dbReference>
<keyword evidence="2" id="KW-0547">Nucleotide-binding</keyword>
<dbReference type="Gene3D" id="1.25.40.10">
    <property type="entry name" value="Tetratricopeptide repeat domain"/>
    <property type="match status" value="1"/>
</dbReference>
<dbReference type="SUPFAM" id="SSF48452">
    <property type="entry name" value="TPR-like"/>
    <property type="match status" value="1"/>
</dbReference>
<dbReference type="PRINTS" id="PR00038">
    <property type="entry name" value="HTHLUXR"/>
</dbReference>
<sequence length="774" mass="84326">MASSVRGRVGNLPLDLTSFVGRRREVTEARRLLALSRLVTLTGIGGVGKTRLALRVATEAQRAFEDGVWLVELGEQRDPELVPDIVAAALGIRENSVLSPLQLITDLVGEQKVLLVLDNCEHLVDAVAKLAETLLRTCPELRILATSREPLLIGGETTLRVQPMTAPDPDRTGSAAGLAQYEAVTLFVERATAAVPGFELTEDNQATIARICHKLDGLPLPLELAAARLRAMSADQILDRLNDRYRLLTAGSRGAPSRQQTLRMCIDWSHDLCTETERRLWRRLAVFTHGFELDGAEGVAAGDLTPDDLLDLVASLVDKSILIREEPDGVVRYRLLETIREYGLERLADAGEKDDLRRRHRDWYAGLTARAEAEWIGPAQPEWITRLDREQANLRDALEYCIAEPGEAEAGLRITNAVYLFWLSRGLLGEGRRWLDRTLEAQGGAPTLDRVKALCAAAVLAGNQGDIVTGTEMVDRAREAAAALDSPEADTLVEHAAGHLAIYNGDPERAVRFLDGILETVRGEEDRLRHVSTLLGIAMAAALLGDTARATEAAEEVLAITELHQESVYRSYALYTLGLALWQQDPSQARPLLEQGLRLSGVVDDLLGAAVCVETIAWIAADAHQFQPATVLLGGAQVLWQAAGNPGVMIPELRDFHDECEQRARGALGQRAFEAALRQGAGLTLDEIVAFAVGDEPPPAEATTRHPAAELTPREQEVADLVARGLTNRAIADQLVISQRTVQGHVEHVLSKLGFTSRAQIAAWVVEQSHDPPA</sequence>
<dbReference type="SUPFAM" id="SSF46894">
    <property type="entry name" value="C-terminal effector domain of the bipartite response regulators"/>
    <property type="match status" value="1"/>
</dbReference>
<dbReference type="PROSITE" id="PS00622">
    <property type="entry name" value="HTH_LUXR_1"/>
    <property type="match status" value="1"/>
</dbReference>
<dbReference type="PROSITE" id="PS50043">
    <property type="entry name" value="HTH_LUXR_2"/>
    <property type="match status" value="1"/>
</dbReference>
<evidence type="ECO:0000313" key="3">
    <source>
        <dbReference type="Proteomes" id="UP001595914"/>
    </source>
</evidence>
<dbReference type="InterPro" id="IPR049945">
    <property type="entry name" value="AAA_22"/>
</dbReference>
<dbReference type="EMBL" id="JBHSFO010000015">
    <property type="protein sequence ID" value="MFC4605933.1"/>
    <property type="molecule type" value="Genomic_DNA"/>
</dbReference>
<comment type="caution">
    <text evidence="2">The sequence shown here is derived from an EMBL/GenBank/DDBJ whole genome shotgun (WGS) entry which is preliminary data.</text>
</comment>
<dbReference type="GO" id="GO:0005524">
    <property type="term" value="F:ATP binding"/>
    <property type="evidence" value="ECO:0007669"/>
    <property type="project" value="UniProtKB-KW"/>
</dbReference>
<dbReference type="Gene3D" id="1.10.10.10">
    <property type="entry name" value="Winged helix-like DNA-binding domain superfamily/Winged helix DNA-binding domain"/>
    <property type="match status" value="1"/>
</dbReference>
<keyword evidence="2" id="KW-0067">ATP-binding</keyword>
<dbReference type="InterPro" id="IPR016032">
    <property type="entry name" value="Sig_transdc_resp-reg_C-effctor"/>
</dbReference>
<dbReference type="SMART" id="SM00421">
    <property type="entry name" value="HTH_LUXR"/>
    <property type="match status" value="1"/>
</dbReference>
<accession>A0ABV9FY55</accession>
<evidence type="ECO:0000313" key="2">
    <source>
        <dbReference type="EMBL" id="MFC4605933.1"/>
    </source>
</evidence>
<dbReference type="PRINTS" id="PR00364">
    <property type="entry name" value="DISEASERSIST"/>
</dbReference>
<reference evidence="3" key="1">
    <citation type="journal article" date="2019" name="Int. J. Syst. Evol. Microbiol.">
        <title>The Global Catalogue of Microorganisms (GCM) 10K type strain sequencing project: providing services to taxonomists for standard genome sequencing and annotation.</title>
        <authorList>
            <consortium name="The Broad Institute Genomics Platform"/>
            <consortium name="The Broad Institute Genome Sequencing Center for Infectious Disease"/>
            <person name="Wu L."/>
            <person name="Ma J."/>
        </authorList>
    </citation>
    <scope>NUCLEOTIDE SEQUENCE [LARGE SCALE GENOMIC DNA]</scope>
    <source>
        <strain evidence="3">CCUG 54520</strain>
    </source>
</reference>
<dbReference type="Gene3D" id="3.40.50.300">
    <property type="entry name" value="P-loop containing nucleotide triphosphate hydrolases"/>
    <property type="match status" value="1"/>
</dbReference>
<organism evidence="2 3">
    <name type="scientific">Rhodococcus kronopolitis</name>
    <dbReference type="NCBI Taxonomy" id="1460226"/>
    <lineage>
        <taxon>Bacteria</taxon>
        <taxon>Bacillati</taxon>
        <taxon>Actinomycetota</taxon>
        <taxon>Actinomycetes</taxon>
        <taxon>Mycobacteriales</taxon>
        <taxon>Nocardiaceae</taxon>
        <taxon>Rhodococcus</taxon>
    </lineage>
</organism>
<feature type="domain" description="HTH luxR-type" evidence="1">
    <location>
        <begin position="704"/>
        <end position="769"/>
    </location>
</feature>
<dbReference type="InterPro" id="IPR011990">
    <property type="entry name" value="TPR-like_helical_dom_sf"/>
</dbReference>
<dbReference type="PANTHER" id="PTHR47691">
    <property type="entry name" value="REGULATOR-RELATED"/>
    <property type="match status" value="1"/>
</dbReference>
<dbReference type="SUPFAM" id="SSF52540">
    <property type="entry name" value="P-loop containing nucleoside triphosphate hydrolases"/>
    <property type="match status" value="1"/>
</dbReference>
<dbReference type="InterPro" id="IPR027417">
    <property type="entry name" value="P-loop_NTPase"/>
</dbReference>
<evidence type="ECO:0000259" key="1">
    <source>
        <dbReference type="PROSITE" id="PS50043"/>
    </source>
</evidence>
<dbReference type="CDD" id="cd06170">
    <property type="entry name" value="LuxR_C_like"/>
    <property type="match status" value="1"/>
</dbReference>
<dbReference type="InterPro" id="IPR036388">
    <property type="entry name" value="WH-like_DNA-bd_sf"/>
</dbReference>
<dbReference type="Pfam" id="PF13401">
    <property type="entry name" value="AAA_22"/>
    <property type="match status" value="1"/>
</dbReference>
<dbReference type="Pfam" id="PF00196">
    <property type="entry name" value="GerE"/>
    <property type="match status" value="1"/>
</dbReference>
<protein>
    <submittedName>
        <fullName evidence="2">ATP-binding protein</fullName>
    </submittedName>
</protein>
<name>A0ABV9FY55_9NOCA</name>
<gene>
    <name evidence="2" type="ORF">ACFO6S_19710</name>
</gene>
<dbReference type="Proteomes" id="UP001595914">
    <property type="component" value="Unassembled WGS sequence"/>
</dbReference>
<dbReference type="PANTHER" id="PTHR47691:SF3">
    <property type="entry name" value="HTH-TYPE TRANSCRIPTIONAL REGULATOR RV0890C-RELATED"/>
    <property type="match status" value="1"/>
</dbReference>
<proteinExistence type="predicted"/>